<protein>
    <submittedName>
        <fullName evidence="2">CLUMA_CG011602, isoform A</fullName>
    </submittedName>
</protein>
<proteinExistence type="predicted"/>
<reference evidence="2 3" key="1">
    <citation type="submission" date="2015-04" db="EMBL/GenBank/DDBJ databases">
        <authorList>
            <person name="Syromyatnikov M.Y."/>
            <person name="Popov V.N."/>
        </authorList>
    </citation>
    <scope>NUCLEOTIDE SEQUENCE [LARGE SCALE GENOMIC DNA]</scope>
</reference>
<dbReference type="AlphaFoldDB" id="A0A1J1IDE8"/>
<keyword evidence="1" id="KW-1133">Transmembrane helix</keyword>
<evidence type="ECO:0000256" key="1">
    <source>
        <dbReference type="SAM" id="Phobius"/>
    </source>
</evidence>
<keyword evidence="1" id="KW-0812">Transmembrane</keyword>
<keyword evidence="3" id="KW-1185">Reference proteome</keyword>
<name>A0A1J1IDE8_9DIPT</name>
<evidence type="ECO:0000313" key="3">
    <source>
        <dbReference type="Proteomes" id="UP000183832"/>
    </source>
</evidence>
<dbReference type="EMBL" id="CVRI01000047">
    <property type="protein sequence ID" value="CRK98240.1"/>
    <property type="molecule type" value="Genomic_DNA"/>
</dbReference>
<keyword evidence="1" id="KW-0472">Membrane</keyword>
<feature type="transmembrane region" description="Helical" evidence="1">
    <location>
        <begin position="46"/>
        <end position="64"/>
    </location>
</feature>
<sequence length="71" mass="8356">MEAQENVLTSELIYFKHFEVIGQMNFKLKVIEMLDNNHMQSNLRKLFVIKFHSITSFVVIYAYISLTKTVA</sequence>
<gene>
    <name evidence="2" type="ORF">CLUMA_CG011602</name>
</gene>
<evidence type="ECO:0000313" key="2">
    <source>
        <dbReference type="EMBL" id="CRK98240.1"/>
    </source>
</evidence>
<dbReference type="Proteomes" id="UP000183832">
    <property type="component" value="Unassembled WGS sequence"/>
</dbReference>
<accession>A0A1J1IDE8</accession>
<organism evidence="2 3">
    <name type="scientific">Clunio marinus</name>
    <dbReference type="NCBI Taxonomy" id="568069"/>
    <lineage>
        <taxon>Eukaryota</taxon>
        <taxon>Metazoa</taxon>
        <taxon>Ecdysozoa</taxon>
        <taxon>Arthropoda</taxon>
        <taxon>Hexapoda</taxon>
        <taxon>Insecta</taxon>
        <taxon>Pterygota</taxon>
        <taxon>Neoptera</taxon>
        <taxon>Endopterygota</taxon>
        <taxon>Diptera</taxon>
        <taxon>Nematocera</taxon>
        <taxon>Chironomoidea</taxon>
        <taxon>Chironomidae</taxon>
        <taxon>Clunio</taxon>
    </lineage>
</organism>